<evidence type="ECO:0000313" key="2">
    <source>
        <dbReference type="EMBL" id="KAF4353636.1"/>
    </source>
</evidence>
<organism evidence="2 3">
    <name type="scientific">Cannabis sativa</name>
    <name type="common">Hemp</name>
    <name type="synonym">Marijuana</name>
    <dbReference type="NCBI Taxonomy" id="3483"/>
    <lineage>
        <taxon>Eukaryota</taxon>
        <taxon>Viridiplantae</taxon>
        <taxon>Streptophyta</taxon>
        <taxon>Embryophyta</taxon>
        <taxon>Tracheophyta</taxon>
        <taxon>Spermatophyta</taxon>
        <taxon>Magnoliopsida</taxon>
        <taxon>eudicotyledons</taxon>
        <taxon>Gunneridae</taxon>
        <taxon>Pentapetalae</taxon>
        <taxon>rosids</taxon>
        <taxon>fabids</taxon>
        <taxon>Rosales</taxon>
        <taxon>Cannabaceae</taxon>
        <taxon>Cannabis</taxon>
    </lineage>
</organism>
<evidence type="ECO:0000259" key="1">
    <source>
        <dbReference type="Pfam" id="PF13966"/>
    </source>
</evidence>
<sequence>MKIGGTTSPLSKGVDIGEGLSVVCSPTLSRCQRLPIAEAESRKDELESTCLGRLNTSKDSFITWIAIQGRLKTNDRLVRMGITGDTQCVLYCQTEETSSHLMLENSERVAAMACFCYCSA</sequence>
<dbReference type="Pfam" id="PF13966">
    <property type="entry name" value="zf-RVT"/>
    <property type="match status" value="1"/>
</dbReference>
<feature type="domain" description="Reverse transcriptase zinc-binding" evidence="1">
    <location>
        <begin position="57"/>
        <end position="104"/>
    </location>
</feature>
<reference evidence="2 3" key="1">
    <citation type="journal article" date="2020" name="bioRxiv">
        <title>Sequence and annotation of 42 cannabis genomes reveals extensive copy number variation in cannabinoid synthesis and pathogen resistance genes.</title>
        <authorList>
            <person name="Mckernan K.J."/>
            <person name="Helbert Y."/>
            <person name="Kane L.T."/>
            <person name="Ebling H."/>
            <person name="Zhang L."/>
            <person name="Liu B."/>
            <person name="Eaton Z."/>
            <person name="Mclaughlin S."/>
            <person name="Kingan S."/>
            <person name="Baybayan P."/>
            <person name="Concepcion G."/>
            <person name="Jordan M."/>
            <person name="Riva A."/>
            <person name="Barbazuk W."/>
            <person name="Harkins T."/>
        </authorList>
    </citation>
    <scope>NUCLEOTIDE SEQUENCE [LARGE SCALE GENOMIC DNA]</scope>
    <source>
        <strain evidence="3">cv. Jamaican Lion 4</strain>
        <tissue evidence="2">Leaf</tissue>
    </source>
</reference>
<name>A0A7J6E5L9_CANSA</name>
<dbReference type="EMBL" id="JAATIP010000291">
    <property type="protein sequence ID" value="KAF4353636.1"/>
    <property type="molecule type" value="Genomic_DNA"/>
</dbReference>
<protein>
    <recommendedName>
        <fullName evidence="1">Reverse transcriptase zinc-binding domain-containing protein</fullName>
    </recommendedName>
</protein>
<proteinExistence type="predicted"/>
<evidence type="ECO:0000313" key="3">
    <source>
        <dbReference type="Proteomes" id="UP000525078"/>
    </source>
</evidence>
<comment type="caution">
    <text evidence="2">The sequence shown here is derived from an EMBL/GenBank/DDBJ whole genome shotgun (WGS) entry which is preliminary data.</text>
</comment>
<dbReference type="InterPro" id="IPR026960">
    <property type="entry name" value="RVT-Znf"/>
</dbReference>
<gene>
    <name evidence="2" type="ORF">F8388_017959</name>
</gene>
<dbReference type="Proteomes" id="UP000525078">
    <property type="component" value="Unassembled WGS sequence"/>
</dbReference>
<accession>A0A7J6E5L9</accession>
<dbReference type="AlphaFoldDB" id="A0A7J6E5L9"/>